<gene>
    <name evidence="1" type="primary">STT4_1</name>
    <name evidence="1" type="ORF">DSO57_1003803</name>
</gene>
<organism evidence="1 2">
    <name type="scientific">Entomophthora muscae</name>
    <dbReference type="NCBI Taxonomy" id="34485"/>
    <lineage>
        <taxon>Eukaryota</taxon>
        <taxon>Fungi</taxon>
        <taxon>Fungi incertae sedis</taxon>
        <taxon>Zoopagomycota</taxon>
        <taxon>Entomophthoromycotina</taxon>
        <taxon>Entomophthoromycetes</taxon>
        <taxon>Entomophthorales</taxon>
        <taxon>Entomophthoraceae</taxon>
        <taxon>Entomophthora</taxon>
    </lineage>
</organism>
<name>A0ACC2UHE5_9FUNG</name>
<protein>
    <submittedName>
        <fullName evidence="1">Phosphatidylinositol-4- kinase, variant 2</fullName>
        <ecNumber evidence="1">2.7.1.67</ecNumber>
    </submittedName>
</protein>
<evidence type="ECO:0000313" key="2">
    <source>
        <dbReference type="Proteomes" id="UP001165960"/>
    </source>
</evidence>
<dbReference type="Proteomes" id="UP001165960">
    <property type="component" value="Unassembled WGS sequence"/>
</dbReference>
<comment type="caution">
    <text evidence="1">The sequence shown here is derived from an EMBL/GenBank/DDBJ whole genome shotgun (WGS) entry which is preliminary data.</text>
</comment>
<dbReference type="EC" id="2.7.1.67" evidence="1"/>
<dbReference type="EMBL" id="QTSX02000719">
    <property type="protein sequence ID" value="KAJ9086468.1"/>
    <property type="molecule type" value="Genomic_DNA"/>
</dbReference>
<evidence type="ECO:0000313" key="1">
    <source>
        <dbReference type="EMBL" id="KAJ9086468.1"/>
    </source>
</evidence>
<keyword evidence="2" id="KW-1185">Reference proteome</keyword>
<reference evidence="1" key="1">
    <citation type="submission" date="2022-04" db="EMBL/GenBank/DDBJ databases">
        <title>Genome of the entomopathogenic fungus Entomophthora muscae.</title>
        <authorList>
            <person name="Elya C."/>
            <person name="Lovett B.R."/>
            <person name="Lee E."/>
            <person name="Macias A.M."/>
            <person name="Hajek A.E."/>
            <person name="De Bivort B.L."/>
            <person name="Kasson M.T."/>
            <person name="De Fine Licht H.H."/>
            <person name="Stajich J.E."/>
        </authorList>
    </citation>
    <scope>NUCLEOTIDE SEQUENCE</scope>
    <source>
        <strain evidence="1">Berkeley</strain>
    </source>
</reference>
<keyword evidence="1" id="KW-0808">Transferase</keyword>
<proteinExistence type="predicted"/>
<keyword evidence="1" id="KW-0418">Kinase</keyword>
<sequence length="1856" mass="210498">MSLLSGMSKVLVFVSEDLQVKSVPVFLKILQRAPYLNYQISQNWEEIPPIDNFVCKLTRSLLLLGQKSTLLGESIFSAIWEVFMKIGADLRDHSTEVFCTRYLPAWMGFLRALSTTSHTWKATFLEQLEDKVQALSNSDIIDCVDETVDKLLSSEGNDYAKQFYLRYYGGQITTNRIIAQYLAIVLNFLLRQMDYGQSSAEYKELGVVGCWDYLCTNPAKSLLELTDGQRTTLHSICNLTLEIFASLESNLAETELDAERGLENSQLQLFTLCMKIAALCCITFNEVREQFAMKLDFVLCTIYPKLELSDGIKVANTALDTISVLSLSLAGCHASLSTTCCKFLITPTLDTESLTSDSAIHEMREVASSRLAHSVKLDSGTATSTIHFLVNHLFSLTEKQDSEGEHIKPDRLAIENVISAISHIGQLSHDQEVADLAVTMLYRQFAKSTVSGRAYVLEKLADIVLSVPRASYDEILGIFSAISKAETSADSKTLMSTILKCYYSISYQIASTPERCEPFFKYMLVLANEKGVHIQRSLKEKRKGVQITAVAGELGILLPVLGQILRVKEFEPHLEPDEELRGECRNLWFHCVMYDFVSESTWVKEWRSSMLDIAAKTPLLVPNSSGNYLDTDLEYNSVLRRGFNEQELLKVRNLLNSVLPAHVAEIKYLSFAQLIFLLSLYHIESMRASSGNFAFILNYFANESVASSKIAGLVEAIAEEIFAQQVRASSKNGSNFSLDAVATNQMKQVLVNCCHRVEKMHTMSLRCASRFMEAMPQLMFNRQVLYTALELLQLLWLGCEGEFQDEYCPVFEFSSKLIDVTLQFPDSYDYRKLLLKNFSEAVGRWLYQAKGVAPLELDNHLQAYLQETSTIDTRTSVHYGRSVAMNCGRMLPFPQQRSELDSQLGSHAPDNTSRFAGMLIMKSHFGGSVSESSHLEGLKAKLKRLHVLARENKVPLDEVKAALSEAAAWLVQNKTEVEHELLSYLCWIPVYVFTEETLKLGLSIWSWISIERGDLEARLMNELYFCWAWTITHRKGIFSPKLAIESPFVHRMEYSPTKPELKRANFKLTNNTIAPHAIWIKFFASRLEAFQYSKPLLMDALGRILMTTFKHSTLLTTNPLARESRFHLLHLGLKVLGKASLDPIFETVFRSSLYACAFEWFSTPPRWSSSGNKQLCIDEFKMMLRFKTALDNDGETLNMRLLTPTRSSLVGVSTTSLPLSEAPSNKGHDKLLFDKTRDEIALQFQKSRRLLQLLTDNELSRLKTINDPCPNHTETLSYEPSSSPEKLMTDDSWRSTVRFAWETSPKLALFLNSRFTSTLIESELQTLITRSPLCVVEYSEALNIFLSQRKSSDPLFHKWLLYWAPVPPISAAALLATTANEDPFILQYSMRVLHYFPVESVFFYIPQIVQALRYDSLGYAEKFILDAARVSQLFAHQIIWNMKANFYRNEETQEEDPLKPKLEAIIDRIVNQLSGNDKAFYEREFNFFNKVTGISGSLKPYIKKPKEEKKKKIDEEMKKITVDVGVYLPSNPEGVVVDIDYKSGRPLQSHAKAPFMATFKIRKEVEALPQLNEDEPRPPLFKEVWQAAIFKVGDDCRQDVLALQLIAIFKTIYSNFGLDLYLFPYRIVATAPGCGVIDVIPNSISRDQLGREKVNDLNNYFLATYGGKDSIAYQKARNAYVQSVAAYSVVSYLLQIKDRHNGNIMIDNLGHTIHIDFGFILEISPGGINFESSPFKLTTEMIQVMGGGPNAQPYKWFAELCVKAYLAVRLYAEEIIQIVQLMLDSGLPCFKGDGTIRNLRWRFQLDKSERAAADFMMARINDSYGNKRTVLYDTFQFATNGTQHLFLAHIILGIPH</sequence>
<accession>A0ACC2UHE5</accession>